<accession>A0A0F9KSS2</accession>
<reference evidence="2" key="1">
    <citation type="journal article" date="2015" name="Nature">
        <title>Complex archaea that bridge the gap between prokaryotes and eukaryotes.</title>
        <authorList>
            <person name="Spang A."/>
            <person name="Saw J.H."/>
            <person name="Jorgensen S.L."/>
            <person name="Zaremba-Niedzwiedzka K."/>
            <person name="Martijn J."/>
            <person name="Lind A.E."/>
            <person name="van Eijk R."/>
            <person name="Schleper C."/>
            <person name="Guy L."/>
            <person name="Ettema T.J."/>
        </authorList>
    </citation>
    <scope>NUCLEOTIDE SEQUENCE</scope>
</reference>
<feature type="compositionally biased region" description="Acidic residues" evidence="1">
    <location>
        <begin position="1"/>
        <end position="16"/>
    </location>
</feature>
<dbReference type="AlphaFoldDB" id="A0A0F9KSS2"/>
<feature type="region of interest" description="Disordered" evidence="1">
    <location>
        <begin position="1"/>
        <end position="43"/>
    </location>
</feature>
<proteinExistence type="predicted"/>
<gene>
    <name evidence="2" type="ORF">LCGC14_1295970</name>
</gene>
<dbReference type="EMBL" id="LAZR01007518">
    <property type="protein sequence ID" value="KKM84753.1"/>
    <property type="molecule type" value="Genomic_DNA"/>
</dbReference>
<organism evidence="2">
    <name type="scientific">marine sediment metagenome</name>
    <dbReference type="NCBI Taxonomy" id="412755"/>
    <lineage>
        <taxon>unclassified sequences</taxon>
        <taxon>metagenomes</taxon>
        <taxon>ecological metagenomes</taxon>
    </lineage>
</organism>
<evidence type="ECO:0000256" key="1">
    <source>
        <dbReference type="SAM" id="MobiDB-lite"/>
    </source>
</evidence>
<name>A0A0F9KSS2_9ZZZZ</name>
<comment type="caution">
    <text evidence="2">The sequence shown here is derived from an EMBL/GenBank/DDBJ whole genome shotgun (WGS) entry which is preliminary data.</text>
</comment>
<protein>
    <submittedName>
        <fullName evidence="2">Uncharacterized protein</fullName>
    </submittedName>
</protein>
<feature type="compositionally biased region" description="Basic residues" evidence="1">
    <location>
        <begin position="20"/>
        <end position="29"/>
    </location>
</feature>
<evidence type="ECO:0000313" key="2">
    <source>
        <dbReference type="EMBL" id="KKM84753.1"/>
    </source>
</evidence>
<sequence>MGFDEEEEFEDEEEVEEKPVKKKPGKKVARKPEPKEQEPEEEWMVVKELPTQPVRKYKDEETGVVTNFLTIEEALTDMENKFRTLTGGL</sequence>